<dbReference type="RefSeq" id="WP_115374829.1">
    <property type="nucleotide sequence ID" value="NZ_QASA01000001.1"/>
</dbReference>
<gene>
    <name evidence="1" type="ORF">AHMF7616_04516</name>
</gene>
<evidence type="ECO:0000313" key="2">
    <source>
        <dbReference type="Proteomes" id="UP000253919"/>
    </source>
</evidence>
<evidence type="ECO:0000313" key="1">
    <source>
        <dbReference type="EMBL" id="RDC65885.1"/>
    </source>
</evidence>
<proteinExistence type="predicted"/>
<organism evidence="1 2">
    <name type="scientific">Adhaeribacter pallidiroseus</name>
    <dbReference type="NCBI Taxonomy" id="2072847"/>
    <lineage>
        <taxon>Bacteria</taxon>
        <taxon>Pseudomonadati</taxon>
        <taxon>Bacteroidota</taxon>
        <taxon>Cytophagia</taxon>
        <taxon>Cytophagales</taxon>
        <taxon>Hymenobacteraceae</taxon>
        <taxon>Adhaeribacter</taxon>
    </lineage>
</organism>
<protein>
    <submittedName>
        <fullName evidence="1">Uncharacterized protein</fullName>
    </submittedName>
</protein>
<keyword evidence="2" id="KW-1185">Reference proteome</keyword>
<name>A0A369QQC8_9BACT</name>
<accession>A0A369QQC8</accession>
<comment type="caution">
    <text evidence="1">The sequence shown here is derived from an EMBL/GenBank/DDBJ whole genome shotgun (WGS) entry which is preliminary data.</text>
</comment>
<dbReference type="EMBL" id="QASA01000001">
    <property type="protein sequence ID" value="RDC65885.1"/>
    <property type="molecule type" value="Genomic_DNA"/>
</dbReference>
<sequence length="92" mass="10494">MQFSNVVTTTCGHTFQIDMFEQLAVGIIPSENLVKDQSYIPDTFAVYHTASDTYLLEKTIFKLEDMSLETSYQILTENQAVKYLDNCLLDLS</sequence>
<dbReference type="OrthoDB" id="894099at2"/>
<dbReference type="AlphaFoldDB" id="A0A369QQC8"/>
<reference evidence="1 2" key="1">
    <citation type="submission" date="2018-04" db="EMBL/GenBank/DDBJ databases">
        <title>Adhaeribacter sp. HMF7616 genome sequencing and assembly.</title>
        <authorList>
            <person name="Kang H."/>
            <person name="Kang J."/>
            <person name="Cha I."/>
            <person name="Kim H."/>
            <person name="Joh K."/>
        </authorList>
    </citation>
    <scope>NUCLEOTIDE SEQUENCE [LARGE SCALE GENOMIC DNA]</scope>
    <source>
        <strain evidence="1 2">HMF7616</strain>
    </source>
</reference>
<dbReference type="Proteomes" id="UP000253919">
    <property type="component" value="Unassembled WGS sequence"/>
</dbReference>